<evidence type="ECO:0000256" key="7">
    <source>
        <dbReference type="ARBA" id="ARBA00023141"/>
    </source>
</evidence>
<feature type="active site" description="Proton donor" evidence="9 10">
    <location>
        <position position="101"/>
    </location>
</feature>
<keyword evidence="8 9" id="KW-0456">Lyase</keyword>
<evidence type="ECO:0000256" key="8">
    <source>
        <dbReference type="ARBA" id="ARBA00023239"/>
    </source>
</evidence>
<evidence type="ECO:0000256" key="3">
    <source>
        <dbReference type="ARBA" id="ARBA00004902"/>
    </source>
</evidence>
<evidence type="ECO:0000256" key="10">
    <source>
        <dbReference type="PIRSR" id="PIRSR001399-1"/>
    </source>
</evidence>
<dbReference type="PANTHER" id="PTHR21272:SF3">
    <property type="entry name" value="CATABOLIC 3-DEHYDROQUINASE"/>
    <property type="match status" value="1"/>
</dbReference>
<comment type="caution">
    <text evidence="13">The sequence shown here is derived from an EMBL/GenBank/DDBJ whole genome shotgun (WGS) entry which is preliminary data.</text>
</comment>
<feature type="binding site" evidence="9 11">
    <location>
        <position position="75"/>
    </location>
    <ligand>
        <name>substrate</name>
    </ligand>
</feature>
<comment type="function">
    <text evidence="2 9">Catalyzes a trans-dehydration via an enolate intermediate.</text>
</comment>
<keyword evidence="14" id="KW-1185">Reference proteome</keyword>
<dbReference type="NCBIfam" id="NF003806">
    <property type="entry name" value="PRK05395.1-3"/>
    <property type="match status" value="1"/>
</dbReference>
<keyword evidence="9" id="KW-0028">Amino-acid biosynthesis</keyword>
<feature type="binding site" evidence="9 11">
    <location>
        <position position="81"/>
    </location>
    <ligand>
        <name>substrate</name>
    </ligand>
</feature>
<evidence type="ECO:0000256" key="12">
    <source>
        <dbReference type="PIRSR" id="PIRSR001399-3"/>
    </source>
</evidence>
<dbReference type="GO" id="GO:0009423">
    <property type="term" value="P:chorismate biosynthetic process"/>
    <property type="evidence" value="ECO:0007669"/>
    <property type="project" value="UniProtKB-UniRule"/>
</dbReference>
<feature type="binding site" evidence="9 11">
    <location>
        <position position="88"/>
    </location>
    <ligand>
        <name>substrate</name>
    </ligand>
</feature>
<dbReference type="NCBIfam" id="NF003805">
    <property type="entry name" value="PRK05395.1-2"/>
    <property type="match status" value="1"/>
</dbReference>
<dbReference type="Gene3D" id="3.40.50.9100">
    <property type="entry name" value="Dehydroquinase, class II"/>
    <property type="match status" value="1"/>
</dbReference>
<keyword evidence="7 9" id="KW-0057">Aromatic amino acid biosynthesis</keyword>
<dbReference type="PIRSF" id="PIRSF001399">
    <property type="entry name" value="DHquinase_II"/>
    <property type="match status" value="1"/>
</dbReference>
<evidence type="ECO:0000256" key="9">
    <source>
        <dbReference type="HAMAP-Rule" id="MF_00169"/>
    </source>
</evidence>
<dbReference type="PANTHER" id="PTHR21272">
    <property type="entry name" value="CATABOLIC 3-DEHYDROQUINASE"/>
    <property type="match status" value="1"/>
</dbReference>
<protein>
    <recommendedName>
        <fullName evidence="6 9">3-dehydroquinate dehydratase</fullName>
        <shortName evidence="9">3-dehydroquinase</shortName>
        <ecNumber evidence="6 9">4.2.1.10</ecNumber>
    </recommendedName>
    <alternativeName>
        <fullName evidence="9">Type II DHQase</fullName>
    </alternativeName>
</protein>
<dbReference type="CDD" id="cd00466">
    <property type="entry name" value="DHQase_II"/>
    <property type="match status" value="1"/>
</dbReference>
<evidence type="ECO:0000256" key="4">
    <source>
        <dbReference type="ARBA" id="ARBA00011037"/>
    </source>
</evidence>
<dbReference type="SUPFAM" id="SSF52304">
    <property type="entry name" value="Type II 3-dehydroquinate dehydratase"/>
    <property type="match status" value="1"/>
</dbReference>
<dbReference type="OrthoDB" id="9790793at2"/>
<dbReference type="EMBL" id="QGDB01000003">
    <property type="protein sequence ID" value="PWL17989.1"/>
    <property type="molecule type" value="Genomic_DNA"/>
</dbReference>
<evidence type="ECO:0000256" key="5">
    <source>
        <dbReference type="ARBA" id="ARBA00011193"/>
    </source>
</evidence>
<dbReference type="UniPathway" id="UPA00053">
    <property type="reaction ID" value="UER00086"/>
</dbReference>
<feature type="active site" description="Proton acceptor" evidence="9 10">
    <location>
        <position position="24"/>
    </location>
</feature>
<dbReference type="InterPro" id="IPR018509">
    <property type="entry name" value="DHquinase_II_CS"/>
</dbReference>
<dbReference type="Proteomes" id="UP000245865">
    <property type="component" value="Unassembled WGS sequence"/>
</dbReference>
<dbReference type="InterPro" id="IPR001874">
    <property type="entry name" value="DHquinase_II"/>
</dbReference>
<evidence type="ECO:0000256" key="11">
    <source>
        <dbReference type="PIRSR" id="PIRSR001399-2"/>
    </source>
</evidence>
<sequence>MIKTVFVLNGPNLNLLGKREPGIYGIATLDDIEARCKSEAEGLGLGIDFRQTNHEGELVSWIQEAGDKEAYVLINPAAYSHTSVAIHDAIRSAKVTAVEVHLSNIHAREAFRHHSYVSAVAKGVICGFGAEGYLLGLRALAAIAKEEENNGQSLKGA</sequence>
<organism evidence="13 14">
    <name type="scientific">Falsochrobactrum shanghaiense</name>
    <dbReference type="NCBI Taxonomy" id="2201899"/>
    <lineage>
        <taxon>Bacteria</taxon>
        <taxon>Pseudomonadati</taxon>
        <taxon>Pseudomonadota</taxon>
        <taxon>Alphaproteobacteria</taxon>
        <taxon>Hyphomicrobiales</taxon>
        <taxon>Brucellaceae</taxon>
        <taxon>Falsochrobactrum</taxon>
    </lineage>
</organism>
<dbReference type="AlphaFoldDB" id="A0A316JB68"/>
<name>A0A316JB68_9HYPH</name>
<gene>
    <name evidence="9 13" type="primary">aroQ</name>
    <name evidence="13" type="ORF">DKP76_09620</name>
</gene>
<dbReference type="NCBIfam" id="NF003807">
    <property type="entry name" value="PRK05395.1-4"/>
    <property type="match status" value="1"/>
</dbReference>
<dbReference type="GO" id="GO:0019631">
    <property type="term" value="P:quinate catabolic process"/>
    <property type="evidence" value="ECO:0007669"/>
    <property type="project" value="TreeGrafter"/>
</dbReference>
<dbReference type="GO" id="GO:0008652">
    <property type="term" value="P:amino acid biosynthetic process"/>
    <property type="evidence" value="ECO:0007669"/>
    <property type="project" value="UniProtKB-KW"/>
</dbReference>
<dbReference type="RefSeq" id="WP_109706224.1">
    <property type="nucleotide sequence ID" value="NZ_QGDB01000003.1"/>
</dbReference>
<dbReference type="PROSITE" id="PS01029">
    <property type="entry name" value="DEHYDROQUINASE_II"/>
    <property type="match status" value="1"/>
</dbReference>
<evidence type="ECO:0000313" key="14">
    <source>
        <dbReference type="Proteomes" id="UP000245865"/>
    </source>
</evidence>
<dbReference type="EC" id="4.2.1.10" evidence="6 9"/>
<comment type="subunit">
    <text evidence="5 9">Homododecamer.</text>
</comment>
<feature type="site" description="Transition state stabilizer" evidence="9 12">
    <location>
        <position position="19"/>
    </location>
</feature>
<evidence type="ECO:0000256" key="6">
    <source>
        <dbReference type="ARBA" id="ARBA00012060"/>
    </source>
</evidence>
<comment type="similarity">
    <text evidence="4 9">Belongs to the type-II 3-dehydroquinase family.</text>
</comment>
<dbReference type="GO" id="GO:0003855">
    <property type="term" value="F:3-dehydroquinate dehydratase activity"/>
    <property type="evidence" value="ECO:0007669"/>
    <property type="project" value="UniProtKB-UniRule"/>
</dbReference>
<evidence type="ECO:0000256" key="2">
    <source>
        <dbReference type="ARBA" id="ARBA00003924"/>
    </source>
</evidence>
<comment type="pathway">
    <text evidence="3 9">Metabolic intermediate biosynthesis; chorismate biosynthesis; chorismate from D-erythrose 4-phosphate and phosphoenolpyruvate: step 3/7.</text>
</comment>
<dbReference type="GO" id="GO:0009073">
    <property type="term" value="P:aromatic amino acid family biosynthetic process"/>
    <property type="evidence" value="ECO:0007669"/>
    <property type="project" value="UniProtKB-KW"/>
</dbReference>
<dbReference type="Pfam" id="PF01220">
    <property type="entry name" value="DHquinase_II"/>
    <property type="match status" value="1"/>
</dbReference>
<comment type="catalytic activity">
    <reaction evidence="1 9">
        <text>3-dehydroquinate = 3-dehydroshikimate + H2O</text>
        <dbReference type="Rhea" id="RHEA:21096"/>
        <dbReference type="ChEBI" id="CHEBI:15377"/>
        <dbReference type="ChEBI" id="CHEBI:16630"/>
        <dbReference type="ChEBI" id="CHEBI:32364"/>
        <dbReference type="EC" id="4.2.1.10"/>
    </reaction>
</comment>
<dbReference type="InterPro" id="IPR036441">
    <property type="entry name" value="DHquinase_II_sf"/>
</dbReference>
<accession>A0A316JB68</accession>
<dbReference type="HAMAP" id="MF_00169">
    <property type="entry name" value="AroQ"/>
    <property type="match status" value="1"/>
</dbReference>
<feature type="binding site" evidence="9 11">
    <location>
        <position position="112"/>
    </location>
    <ligand>
        <name>substrate</name>
    </ligand>
</feature>
<proteinExistence type="inferred from homology"/>
<feature type="binding site" evidence="9 11">
    <location>
        <begin position="102"/>
        <end position="103"/>
    </location>
    <ligand>
        <name>substrate</name>
    </ligand>
</feature>
<evidence type="ECO:0000256" key="1">
    <source>
        <dbReference type="ARBA" id="ARBA00001864"/>
    </source>
</evidence>
<evidence type="ECO:0000313" key="13">
    <source>
        <dbReference type="EMBL" id="PWL17989.1"/>
    </source>
</evidence>
<dbReference type="NCBIfam" id="TIGR01088">
    <property type="entry name" value="aroQ"/>
    <property type="match status" value="1"/>
</dbReference>
<reference evidence="13 14" key="1">
    <citation type="submission" date="2018-05" db="EMBL/GenBank/DDBJ databases">
        <title>Comparative genomic sequence analysis between strain HN4 and CCM 8460T (Falsochrobactrum ovis) will provide more evidence to prove that HN4 is a new species of Falsochrobactrum.</title>
        <authorList>
            <person name="Lyu W."/>
            <person name="Sun L."/>
            <person name="Yao L."/>
        </authorList>
    </citation>
    <scope>NUCLEOTIDE SEQUENCE [LARGE SCALE GENOMIC DNA]</scope>
    <source>
        <strain evidence="13 14">HN4</strain>
    </source>
</reference>